<proteinExistence type="predicted"/>
<dbReference type="STRING" id="313594.PI23P_01782"/>
<accession>A4BW43</accession>
<evidence type="ECO:0000259" key="1">
    <source>
        <dbReference type="Pfam" id="PF00571"/>
    </source>
</evidence>
<dbReference type="InterPro" id="IPR000644">
    <property type="entry name" value="CBS_dom"/>
</dbReference>
<dbReference type="EMBL" id="AAOG01000001">
    <property type="protein sequence ID" value="EAR13184.1"/>
    <property type="molecule type" value="Genomic_DNA"/>
</dbReference>
<organism evidence="2 3">
    <name type="scientific">Polaribacter irgensii 23-P</name>
    <dbReference type="NCBI Taxonomy" id="313594"/>
    <lineage>
        <taxon>Bacteria</taxon>
        <taxon>Pseudomonadati</taxon>
        <taxon>Bacteroidota</taxon>
        <taxon>Flavobacteriia</taxon>
        <taxon>Flavobacteriales</taxon>
        <taxon>Flavobacteriaceae</taxon>
    </lineage>
</organism>
<dbReference type="OrthoDB" id="1523762at2"/>
<comment type="caution">
    <text evidence="2">The sequence shown here is derived from an EMBL/GenBank/DDBJ whole genome shotgun (WGS) entry which is preliminary data.</text>
</comment>
<dbReference type="AlphaFoldDB" id="A4BW43"/>
<dbReference type="RefSeq" id="WP_004568978.1">
    <property type="nucleotide sequence ID" value="NZ_CH724148.1"/>
</dbReference>
<dbReference type="Pfam" id="PF00571">
    <property type="entry name" value="CBS"/>
    <property type="match status" value="1"/>
</dbReference>
<dbReference type="SUPFAM" id="SSF54631">
    <property type="entry name" value="CBS-domain pair"/>
    <property type="match status" value="1"/>
</dbReference>
<dbReference type="InterPro" id="IPR046342">
    <property type="entry name" value="CBS_dom_sf"/>
</dbReference>
<keyword evidence="3" id="KW-1185">Reference proteome</keyword>
<gene>
    <name evidence="2" type="ORF">PI23P_01782</name>
</gene>
<dbReference type="HOGENOM" id="CLU_102952_1_0_10"/>
<protein>
    <submittedName>
        <fullName evidence="2">Acetoin utilization protein, putative</fullName>
    </submittedName>
</protein>
<evidence type="ECO:0000313" key="2">
    <source>
        <dbReference type="EMBL" id="EAR13184.1"/>
    </source>
</evidence>
<feature type="domain" description="CBS" evidence="1">
    <location>
        <begin position="74"/>
        <end position="117"/>
    </location>
</feature>
<sequence>MNITDYIQNEIQPLRLNNSVKKAKNLFDTFLVTHLAVVEKKVMLGCFSRDDFESIENDASELVQHRHLLNSFFTDEKTSAVALLKIFSEHDTTIVPVLNTAKEYIGYYELSDVLEAFCTQPFLLEKSETLIIENSESTCSMSEIAQIVESNNGKLLGMFISKKEQDLVQITLKISVEDLQEIMHTCRRYNYTIISMHENDLYEEDLKSRADYLQKYLEI</sequence>
<evidence type="ECO:0000313" key="3">
    <source>
        <dbReference type="Proteomes" id="UP000003053"/>
    </source>
</evidence>
<reference evidence="2 3" key="1">
    <citation type="submission" date="2006-02" db="EMBL/GenBank/DDBJ databases">
        <authorList>
            <person name="Murray A."/>
            <person name="Staley J."/>
            <person name="Ferriera S."/>
            <person name="Johnson J."/>
            <person name="Kravitz S."/>
            <person name="Halpern A."/>
            <person name="Remington K."/>
            <person name="Beeson K."/>
            <person name="Tran B."/>
            <person name="Rogers Y.-H."/>
            <person name="Friedman R."/>
            <person name="Venter J.C."/>
        </authorList>
    </citation>
    <scope>NUCLEOTIDE SEQUENCE [LARGE SCALE GENOMIC DNA]</scope>
    <source>
        <strain evidence="2 3">23-P</strain>
    </source>
</reference>
<dbReference type="eggNOG" id="COG0517">
    <property type="taxonomic scope" value="Bacteria"/>
</dbReference>
<dbReference type="Gene3D" id="3.10.580.10">
    <property type="entry name" value="CBS-domain"/>
    <property type="match status" value="1"/>
</dbReference>
<name>A4BW43_9FLAO</name>
<dbReference type="Proteomes" id="UP000003053">
    <property type="component" value="Unassembled WGS sequence"/>
</dbReference>